<feature type="compositionally biased region" description="Low complexity" evidence="1">
    <location>
        <begin position="673"/>
        <end position="682"/>
    </location>
</feature>
<evidence type="ECO:0000313" key="4">
    <source>
        <dbReference type="Proteomes" id="UP001369736"/>
    </source>
</evidence>
<evidence type="ECO:0000256" key="1">
    <source>
        <dbReference type="SAM" id="MobiDB-lite"/>
    </source>
</evidence>
<dbReference type="Pfam" id="PF02720">
    <property type="entry name" value="DUF222"/>
    <property type="match status" value="1"/>
</dbReference>
<keyword evidence="4" id="KW-1185">Reference proteome</keyword>
<sequence length="744" mass="79391">MSVEQDQRPGLAARLAGHAPDAGLHALLDTVDPAGLDGPELAAYVRARFAVHNRAEAQLLAGLRELGLAVEDADGRPRRLPSSDEFSGDEVAGVLGCSRTMAARRLALAEDLFSRLPALGAALWRGVLDESKVRAISECVADLSADHARLAVAEVLDEAAELPVMALRERVTEIALALDPDWAERRRRRAEARGRLELRANPSGTATLSFVDAPSPEGIASTSRVEAVAAQLRAAGVLTPINRLRMQVGMRLLNGSTAGMTDPEVVALLTAEYHAANDPDDPDDGPDGDGTGGPADPDPDDDGPDDDGPDEGGPDEGGPDEGGPDEGGPDEGGPDEGGPEDSAPDSGPDSGDGGPGGEPEGRDGGPDSEPDGGPVDEGPGDGPASGRHALALVVAPRSSGQGVLDLPDLPHQSGRPGRPCPLGESEPVVEPEPVERRSGRVRHGTVEVRLRLTTALGLDQHPATVPGFGAVTAPVARDLIAHRHRGEWRVVLVDDDGHLQHVLLARSRPTRPRNQTRVRGRAPGATRTGAIVELHVPTTLVAALDPDDHPEWAGLLAELHARLTDLQHTGRLGLPPDADSGPDQWRRRRPGAEAERWTRARDRHCIVPWCRRPAHRAEIDHTRDHAHSGPTVTWNLGAWCSHDHRAKHHAGWHVRQPLPGWFIIRTRAGITHTTRPPRILRPLPTPNPAQRPRPLPDDGCPDQDTEHLDDWRRRFAAKFGGPRDTTTASTPPPVTHDPDDPPPF</sequence>
<dbReference type="InterPro" id="IPR003615">
    <property type="entry name" value="HNH_nuc"/>
</dbReference>
<feature type="region of interest" description="Disordered" evidence="1">
    <location>
        <begin position="571"/>
        <end position="592"/>
    </location>
</feature>
<feature type="compositionally biased region" description="Pro residues" evidence="1">
    <location>
        <begin position="683"/>
        <end position="693"/>
    </location>
</feature>
<feature type="compositionally biased region" description="Pro residues" evidence="1">
    <location>
        <begin position="730"/>
        <end position="744"/>
    </location>
</feature>
<protein>
    <submittedName>
        <fullName evidence="3">DUF222 domain-containing protein</fullName>
    </submittedName>
</protein>
<feature type="compositionally biased region" description="Acidic residues" evidence="1">
    <location>
        <begin position="297"/>
        <end position="343"/>
    </location>
</feature>
<feature type="domain" description="DUF222" evidence="2">
    <location>
        <begin position="88"/>
        <end position="209"/>
    </location>
</feature>
<dbReference type="EMBL" id="JBBEGM010000008">
    <property type="protein sequence ID" value="MEJ2863364.1"/>
    <property type="molecule type" value="Genomic_DNA"/>
</dbReference>
<comment type="caution">
    <text evidence="3">The sequence shown here is derived from an EMBL/GenBank/DDBJ whole genome shotgun (WGS) entry which is preliminary data.</text>
</comment>
<proteinExistence type="predicted"/>
<feature type="region of interest" description="Disordered" evidence="1">
    <location>
        <begin position="399"/>
        <end position="441"/>
    </location>
</feature>
<feature type="region of interest" description="Disordered" evidence="1">
    <location>
        <begin position="275"/>
        <end position="386"/>
    </location>
</feature>
<organism evidence="3 4">
    <name type="scientific">Actinomycetospora flava</name>
    <dbReference type="NCBI Taxonomy" id="3129232"/>
    <lineage>
        <taxon>Bacteria</taxon>
        <taxon>Bacillati</taxon>
        <taxon>Actinomycetota</taxon>
        <taxon>Actinomycetes</taxon>
        <taxon>Pseudonocardiales</taxon>
        <taxon>Pseudonocardiaceae</taxon>
        <taxon>Actinomycetospora</taxon>
    </lineage>
</organism>
<feature type="compositionally biased region" description="Basic and acidic residues" evidence="1">
    <location>
        <begin position="704"/>
        <end position="713"/>
    </location>
</feature>
<dbReference type="Proteomes" id="UP001369736">
    <property type="component" value="Unassembled WGS sequence"/>
</dbReference>
<evidence type="ECO:0000313" key="3">
    <source>
        <dbReference type="EMBL" id="MEJ2863364.1"/>
    </source>
</evidence>
<dbReference type="RefSeq" id="WP_337704727.1">
    <property type="nucleotide sequence ID" value="NZ_JBBEGM010000008.1"/>
</dbReference>
<gene>
    <name evidence="3" type="ORF">WCD58_19505</name>
</gene>
<evidence type="ECO:0000259" key="2">
    <source>
        <dbReference type="Pfam" id="PF02720"/>
    </source>
</evidence>
<reference evidence="3 4" key="1">
    <citation type="submission" date="2024-03" db="EMBL/GenBank/DDBJ databases">
        <title>Actinomycetospora sp. OC33-EN07, a novel actinomycete isolated from wild orchid (Aerides multiflora).</title>
        <authorList>
            <person name="Suriyachadkun C."/>
        </authorList>
    </citation>
    <scope>NUCLEOTIDE SEQUENCE [LARGE SCALE GENOMIC DNA]</scope>
    <source>
        <strain evidence="3 4">OC33-EN07</strain>
    </source>
</reference>
<feature type="region of interest" description="Disordered" evidence="1">
    <location>
        <begin position="672"/>
        <end position="744"/>
    </location>
</feature>
<dbReference type="InterPro" id="IPR003870">
    <property type="entry name" value="DUF222"/>
</dbReference>
<feature type="compositionally biased region" description="Acidic residues" evidence="1">
    <location>
        <begin position="278"/>
        <end position="287"/>
    </location>
</feature>
<accession>A0ABU8M7Q4</accession>
<dbReference type="CDD" id="cd00085">
    <property type="entry name" value="HNHc"/>
    <property type="match status" value="1"/>
</dbReference>
<name>A0ABU8M7Q4_9PSEU</name>